<protein>
    <submittedName>
        <fullName evidence="2">Uncharacterized protein</fullName>
    </submittedName>
</protein>
<evidence type="ECO:0000313" key="2">
    <source>
        <dbReference type="EMBL" id="UWZ86857.1"/>
    </source>
</evidence>
<evidence type="ECO:0000313" key="3">
    <source>
        <dbReference type="Proteomes" id="UP001059380"/>
    </source>
</evidence>
<keyword evidence="3" id="KW-1185">Reference proteome</keyword>
<organism evidence="2 3">
    <name type="scientific">Occallatibacter riparius</name>
    <dbReference type="NCBI Taxonomy" id="1002689"/>
    <lineage>
        <taxon>Bacteria</taxon>
        <taxon>Pseudomonadati</taxon>
        <taxon>Acidobacteriota</taxon>
        <taxon>Terriglobia</taxon>
        <taxon>Terriglobales</taxon>
        <taxon>Acidobacteriaceae</taxon>
        <taxon>Occallatibacter</taxon>
    </lineage>
</organism>
<dbReference type="KEGG" id="orp:MOP44_13115"/>
<dbReference type="AlphaFoldDB" id="A0A9J7BWI4"/>
<proteinExistence type="predicted"/>
<feature type="compositionally biased region" description="Pro residues" evidence="1">
    <location>
        <begin position="146"/>
        <end position="155"/>
    </location>
</feature>
<gene>
    <name evidence="2" type="ORF">MOP44_13115</name>
</gene>
<name>A0A9J7BWI4_9BACT</name>
<dbReference type="EMBL" id="CP093313">
    <property type="protein sequence ID" value="UWZ86857.1"/>
    <property type="molecule type" value="Genomic_DNA"/>
</dbReference>
<evidence type="ECO:0000256" key="1">
    <source>
        <dbReference type="SAM" id="MobiDB-lite"/>
    </source>
</evidence>
<dbReference type="RefSeq" id="WP_260796494.1">
    <property type="nucleotide sequence ID" value="NZ_CP093313.1"/>
</dbReference>
<dbReference type="Proteomes" id="UP001059380">
    <property type="component" value="Chromosome"/>
</dbReference>
<reference evidence="2" key="1">
    <citation type="submission" date="2021-04" db="EMBL/GenBank/DDBJ databases">
        <title>Phylogenetic analysis of Acidobacteriaceae.</title>
        <authorList>
            <person name="Qiu L."/>
            <person name="Zhang Q."/>
        </authorList>
    </citation>
    <scope>NUCLEOTIDE SEQUENCE</scope>
    <source>
        <strain evidence="2">DSM 25168</strain>
    </source>
</reference>
<accession>A0A9J7BWI4</accession>
<feature type="region of interest" description="Disordered" evidence="1">
    <location>
        <begin position="128"/>
        <end position="155"/>
    </location>
</feature>
<sequence>MVAADVDNDLFRSGEQVSHGDGEGLSNMAYRITALYTGRDDVLGGSAGLKHFGKRRLGRSGLDRTYPVPDNVWDIDCTAIIPKVNGIATHGIYFEPGPQNKVYDLMREILQGKDRSILIHEGFVPDGPARTQPTVAPDALPVTAKPTPPPNTATI</sequence>